<dbReference type="Pfam" id="PF12838">
    <property type="entry name" value="Fer4_7"/>
    <property type="match status" value="1"/>
</dbReference>
<organism evidence="19 20">
    <name type="scientific">Andreesenia angusta</name>
    <dbReference type="NCBI Taxonomy" id="39480"/>
    <lineage>
        <taxon>Bacteria</taxon>
        <taxon>Bacillati</taxon>
        <taxon>Bacillota</taxon>
        <taxon>Tissierellia</taxon>
        <taxon>Tissierellales</taxon>
        <taxon>Gottschalkiaceae</taxon>
        <taxon>Andreesenia</taxon>
    </lineage>
</organism>
<feature type="domain" description="4Fe-4S His(Cys)3-ligated-type" evidence="18">
    <location>
        <begin position="78"/>
        <end position="117"/>
    </location>
</feature>
<keyword evidence="12" id="KW-0520">NAD</keyword>
<dbReference type="GO" id="GO:0016020">
    <property type="term" value="C:membrane"/>
    <property type="evidence" value="ECO:0007669"/>
    <property type="project" value="UniProtKB-SubCell"/>
</dbReference>
<dbReference type="PANTHER" id="PTHR43105:SF14">
    <property type="entry name" value="FORMATE DEHYDROGENASE H"/>
    <property type="match status" value="1"/>
</dbReference>
<comment type="caution">
    <text evidence="19">The sequence shown here is derived from an EMBL/GenBank/DDBJ whole genome shotgun (WGS) entry which is preliminary data.</text>
</comment>
<evidence type="ECO:0000256" key="9">
    <source>
        <dbReference type="ARBA" id="ARBA00023002"/>
    </source>
</evidence>
<dbReference type="InterPro" id="IPR017896">
    <property type="entry name" value="4Fe4S_Fe-S-bd"/>
</dbReference>
<dbReference type="InterPro" id="IPR019574">
    <property type="entry name" value="NADH_UbQ_OxRdtase_Gsu_4Fe4S-bd"/>
</dbReference>
<dbReference type="InterPro" id="IPR036010">
    <property type="entry name" value="2Fe-2S_ferredoxin-like_sf"/>
</dbReference>
<dbReference type="InterPro" id="IPR001041">
    <property type="entry name" value="2Fe-2S_ferredoxin-type"/>
</dbReference>
<dbReference type="GO" id="GO:0051539">
    <property type="term" value="F:4 iron, 4 sulfur cluster binding"/>
    <property type="evidence" value="ECO:0007669"/>
    <property type="project" value="UniProtKB-KW"/>
</dbReference>
<dbReference type="GO" id="GO:0051537">
    <property type="term" value="F:2 iron, 2 sulfur cluster binding"/>
    <property type="evidence" value="ECO:0007669"/>
    <property type="project" value="UniProtKB-KW"/>
</dbReference>
<dbReference type="EMBL" id="MKIE01000002">
    <property type="protein sequence ID" value="OHW62657.1"/>
    <property type="molecule type" value="Genomic_DNA"/>
</dbReference>
<dbReference type="Gene3D" id="3.30.70.20">
    <property type="match status" value="1"/>
</dbReference>
<dbReference type="AlphaFoldDB" id="A0A1S1V960"/>
<sequence length="350" mass="38375">MLNIKINGIDVEANEGITILKAAEQIGISIPTLCHEDCLTTFSGCRICVVEVEGAKNLMAACSTAIWDGMVVETHSEKVMKARKDILDLMFSNHPQDCLTCEKSGECSLQDYCYEYGIKEGSYKGDKKSFEIDDSNPVMIRDQSKCILCGKCVRVCGEVQVTSTIDFTGRGFYSKVTTGFDLPISTDNCRMCGQCISVCPTGALINKQFVGTRHWEIEKKVTTTCPFCGTGCQFDLNVKGGKVIGVTPNPDSPVNGTSLCVKGRYHTDLIHSEDRLTVPLIKRDGEFVESTWEEAMSLVASRLGEIKSKFGPDSIAGLSSARCVNEDNFVFQKMMRVAIGTNNVDHCART</sequence>
<dbReference type="PROSITE" id="PS00198">
    <property type="entry name" value="4FE4S_FER_1"/>
    <property type="match status" value="1"/>
</dbReference>
<keyword evidence="20" id="KW-1185">Reference proteome</keyword>
<accession>A0A1S1V960</accession>
<gene>
    <name evidence="19" type="primary">sfrA_1</name>
    <name evidence="19" type="ORF">EUAN_04410</name>
</gene>
<dbReference type="Gene3D" id="3.10.20.740">
    <property type="match status" value="1"/>
</dbReference>
<feature type="domain" description="4Fe-4S Mo/W bis-MGD-type" evidence="17">
    <location>
        <begin position="218"/>
        <end position="274"/>
    </location>
</feature>
<dbReference type="GO" id="GO:0003954">
    <property type="term" value="F:NADH dehydrogenase activity"/>
    <property type="evidence" value="ECO:0007669"/>
    <property type="project" value="TreeGrafter"/>
</dbReference>
<evidence type="ECO:0000256" key="4">
    <source>
        <dbReference type="ARBA" id="ARBA00022485"/>
    </source>
</evidence>
<dbReference type="Pfam" id="PF00384">
    <property type="entry name" value="Molybdopterin"/>
    <property type="match status" value="1"/>
</dbReference>
<dbReference type="EC" id="1.-.-.-" evidence="19"/>
<dbReference type="PROSITE" id="PS51379">
    <property type="entry name" value="4FE4S_FER_2"/>
    <property type="match status" value="2"/>
</dbReference>
<dbReference type="STRING" id="39480.EUAN_04410"/>
<comment type="similarity">
    <text evidence="3">Belongs to the complex I 75 kDa subunit family.</text>
</comment>
<dbReference type="FunFam" id="3.30.70.20:FF:000035">
    <property type="entry name" value="Iron hydrogenase 1"/>
    <property type="match status" value="1"/>
</dbReference>
<feature type="domain" description="4Fe-4S ferredoxin-type" evidence="16">
    <location>
        <begin position="136"/>
        <end position="167"/>
    </location>
</feature>
<dbReference type="SUPFAM" id="SSF53706">
    <property type="entry name" value="Formate dehydrogenase/DMSO reductase, domains 1-3"/>
    <property type="match status" value="1"/>
</dbReference>
<dbReference type="Gene3D" id="2.20.25.90">
    <property type="entry name" value="ADC-like domains"/>
    <property type="match status" value="1"/>
</dbReference>
<dbReference type="InterPro" id="IPR017900">
    <property type="entry name" value="4Fe4S_Fe_S_CS"/>
</dbReference>
<dbReference type="FunFam" id="3.10.20.740:FF:000004">
    <property type="entry name" value="NADH-quinone oxidoreductase"/>
    <property type="match status" value="1"/>
</dbReference>
<reference evidence="19 20" key="1">
    <citation type="submission" date="2016-09" db="EMBL/GenBank/DDBJ databases">
        <title>Genome sequence of Eubacterium angustum.</title>
        <authorList>
            <person name="Poehlein A."/>
            <person name="Daniel R."/>
        </authorList>
    </citation>
    <scope>NUCLEOTIDE SEQUENCE [LARGE SCALE GENOMIC DNA]</scope>
    <source>
        <strain evidence="19 20">DSM 1989</strain>
    </source>
</reference>
<comment type="cofactor">
    <cofactor evidence="14">
        <name>[2Fe-2S] cluster</name>
        <dbReference type="ChEBI" id="CHEBI:190135"/>
    </cofactor>
</comment>
<feature type="domain" description="2Fe-2S ferredoxin-type" evidence="15">
    <location>
        <begin position="1"/>
        <end position="78"/>
    </location>
</feature>
<name>A0A1S1V960_9FIRM</name>
<dbReference type="InterPro" id="IPR006963">
    <property type="entry name" value="Mopterin_OxRdtase_4Fe-4S_dom"/>
</dbReference>
<dbReference type="Pfam" id="PF13510">
    <property type="entry name" value="Fer2_4"/>
    <property type="match status" value="1"/>
</dbReference>
<comment type="subcellular location">
    <subcellularLocation>
        <location evidence="2">Membrane</location>
    </subcellularLocation>
</comment>
<keyword evidence="7" id="KW-0677">Repeat</keyword>
<evidence type="ECO:0000259" key="18">
    <source>
        <dbReference type="PROSITE" id="PS51839"/>
    </source>
</evidence>
<protein>
    <submittedName>
        <fullName evidence="19">NADPH-Fe(3+) oxidoreductase subunit alpha</fullName>
        <ecNumber evidence="19">1.-.-.-</ecNumber>
    </submittedName>
</protein>
<dbReference type="InterPro" id="IPR050123">
    <property type="entry name" value="Prok_molybdopt-oxidoreductase"/>
</dbReference>
<dbReference type="PROSITE" id="PS51839">
    <property type="entry name" value="4FE4S_HC3"/>
    <property type="match status" value="1"/>
</dbReference>
<dbReference type="SUPFAM" id="SSF54862">
    <property type="entry name" value="4Fe-4S ferredoxins"/>
    <property type="match status" value="1"/>
</dbReference>
<dbReference type="GO" id="GO:0046872">
    <property type="term" value="F:metal ion binding"/>
    <property type="evidence" value="ECO:0007669"/>
    <property type="project" value="UniProtKB-KW"/>
</dbReference>
<dbReference type="Gene3D" id="3.40.50.740">
    <property type="match status" value="1"/>
</dbReference>
<dbReference type="Pfam" id="PF04879">
    <property type="entry name" value="Molybdop_Fe4S4"/>
    <property type="match status" value="1"/>
</dbReference>
<evidence type="ECO:0000256" key="14">
    <source>
        <dbReference type="ARBA" id="ARBA00034078"/>
    </source>
</evidence>
<keyword evidence="10" id="KW-0408">Iron</keyword>
<dbReference type="InterPro" id="IPR006656">
    <property type="entry name" value="Mopterin_OxRdtase"/>
</dbReference>
<dbReference type="SMART" id="SM00929">
    <property type="entry name" value="NADH-G_4Fe-4S_3"/>
    <property type="match status" value="1"/>
</dbReference>
<dbReference type="CDD" id="cd00207">
    <property type="entry name" value="fer2"/>
    <property type="match status" value="1"/>
</dbReference>
<evidence type="ECO:0000259" key="15">
    <source>
        <dbReference type="PROSITE" id="PS51085"/>
    </source>
</evidence>
<keyword evidence="5" id="KW-0001">2Fe-2S</keyword>
<evidence type="ECO:0000256" key="13">
    <source>
        <dbReference type="ARBA" id="ARBA00023136"/>
    </source>
</evidence>
<evidence type="ECO:0000256" key="10">
    <source>
        <dbReference type="ARBA" id="ARBA00023004"/>
    </source>
</evidence>
<dbReference type="Proteomes" id="UP000180254">
    <property type="component" value="Unassembled WGS sequence"/>
</dbReference>
<proteinExistence type="inferred from homology"/>
<keyword evidence="13" id="KW-0472">Membrane</keyword>
<evidence type="ECO:0000256" key="11">
    <source>
        <dbReference type="ARBA" id="ARBA00023014"/>
    </source>
</evidence>
<dbReference type="PROSITE" id="PS51085">
    <property type="entry name" value="2FE2S_FER_2"/>
    <property type="match status" value="1"/>
</dbReference>
<evidence type="ECO:0000256" key="3">
    <source>
        <dbReference type="ARBA" id="ARBA00005404"/>
    </source>
</evidence>
<evidence type="ECO:0000256" key="1">
    <source>
        <dbReference type="ARBA" id="ARBA00001966"/>
    </source>
</evidence>
<dbReference type="PROSITE" id="PS51669">
    <property type="entry name" value="4FE4S_MOW_BIS_MGD"/>
    <property type="match status" value="1"/>
</dbReference>
<dbReference type="Pfam" id="PF10588">
    <property type="entry name" value="NADH-G_4Fe-4S_3"/>
    <property type="match status" value="1"/>
</dbReference>
<evidence type="ECO:0000256" key="8">
    <source>
        <dbReference type="ARBA" id="ARBA00022967"/>
    </source>
</evidence>
<keyword evidence="4" id="KW-0004">4Fe-4S</keyword>
<evidence type="ECO:0000259" key="17">
    <source>
        <dbReference type="PROSITE" id="PS51669"/>
    </source>
</evidence>
<dbReference type="SMART" id="SM00926">
    <property type="entry name" value="Molybdop_Fe4S4"/>
    <property type="match status" value="1"/>
</dbReference>
<evidence type="ECO:0000256" key="12">
    <source>
        <dbReference type="ARBA" id="ARBA00023027"/>
    </source>
</evidence>
<keyword evidence="6" id="KW-0479">Metal-binding</keyword>
<evidence type="ECO:0000256" key="2">
    <source>
        <dbReference type="ARBA" id="ARBA00004370"/>
    </source>
</evidence>
<evidence type="ECO:0000256" key="7">
    <source>
        <dbReference type="ARBA" id="ARBA00022737"/>
    </source>
</evidence>
<dbReference type="SUPFAM" id="SSF54292">
    <property type="entry name" value="2Fe-2S ferredoxin-like"/>
    <property type="match status" value="1"/>
</dbReference>
<dbReference type="GO" id="GO:0022904">
    <property type="term" value="P:respiratory electron transport chain"/>
    <property type="evidence" value="ECO:0007669"/>
    <property type="project" value="TreeGrafter"/>
</dbReference>
<comment type="cofactor">
    <cofactor evidence="1">
        <name>[4Fe-4S] cluster</name>
        <dbReference type="ChEBI" id="CHEBI:49883"/>
    </cofactor>
</comment>
<keyword evidence="11" id="KW-0411">Iron-sulfur</keyword>
<dbReference type="PANTHER" id="PTHR43105">
    <property type="entry name" value="RESPIRATORY NITRATE REDUCTASE"/>
    <property type="match status" value="1"/>
</dbReference>
<keyword evidence="8" id="KW-1278">Translocase</keyword>
<evidence type="ECO:0000313" key="20">
    <source>
        <dbReference type="Proteomes" id="UP000180254"/>
    </source>
</evidence>
<evidence type="ECO:0000256" key="6">
    <source>
        <dbReference type="ARBA" id="ARBA00022723"/>
    </source>
</evidence>
<evidence type="ECO:0000313" key="19">
    <source>
        <dbReference type="EMBL" id="OHW62657.1"/>
    </source>
</evidence>
<evidence type="ECO:0000259" key="16">
    <source>
        <dbReference type="PROSITE" id="PS51379"/>
    </source>
</evidence>
<keyword evidence="9 19" id="KW-0560">Oxidoreductase</keyword>
<evidence type="ECO:0000256" key="5">
    <source>
        <dbReference type="ARBA" id="ARBA00022714"/>
    </source>
</evidence>
<feature type="domain" description="4Fe-4S ferredoxin-type" evidence="16">
    <location>
        <begin position="180"/>
        <end position="209"/>
    </location>
</feature>